<dbReference type="AlphaFoldDB" id="A0AAV5FMN5"/>
<gene>
    <name evidence="1" type="primary">gb25893</name>
    <name evidence="1" type="ORF">PR202_gb25893</name>
</gene>
<accession>A0AAV5FMN5</accession>
<evidence type="ECO:0000313" key="2">
    <source>
        <dbReference type="Proteomes" id="UP001054889"/>
    </source>
</evidence>
<dbReference type="Proteomes" id="UP001054889">
    <property type="component" value="Unassembled WGS sequence"/>
</dbReference>
<proteinExistence type="predicted"/>
<reference evidence="1" key="2">
    <citation type="submission" date="2021-12" db="EMBL/GenBank/DDBJ databases">
        <title>Resequencing data analysis of finger millet.</title>
        <authorList>
            <person name="Hatakeyama M."/>
            <person name="Aluri S."/>
            <person name="Balachadran M.T."/>
            <person name="Sivarajan S.R."/>
            <person name="Poveda L."/>
            <person name="Shimizu-Inatsugi R."/>
            <person name="Schlapbach R."/>
            <person name="Sreeman S.M."/>
            <person name="Shimizu K.K."/>
        </authorList>
    </citation>
    <scope>NUCLEOTIDE SEQUENCE</scope>
</reference>
<comment type="caution">
    <text evidence="1">The sequence shown here is derived from an EMBL/GenBank/DDBJ whole genome shotgun (WGS) entry which is preliminary data.</text>
</comment>
<keyword evidence="2" id="KW-1185">Reference proteome</keyword>
<reference evidence="1" key="1">
    <citation type="journal article" date="2018" name="DNA Res.">
        <title>Multiple hybrid de novo genome assembly of finger millet, an orphan allotetraploid crop.</title>
        <authorList>
            <person name="Hatakeyama M."/>
            <person name="Aluri S."/>
            <person name="Balachadran M.T."/>
            <person name="Sivarajan S.R."/>
            <person name="Patrignani A."/>
            <person name="Gruter S."/>
            <person name="Poveda L."/>
            <person name="Shimizu-Inatsugi R."/>
            <person name="Baeten J."/>
            <person name="Francoijs K.J."/>
            <person name="Nataraja K.N."/>
            <person name="Reddy Y.A.N."/>
            <person name="Phadnis S."/>
            <person name="Ravikumar R.L."/>
            <person name="Schlapbach R."/>
            <person name="Sreeman S.M."/>
            <person name="Shimizu K.K."/>
        </authorList>
    </citation>
    <scope>NUCLEOTIDE SEQUENCE</scope>
</reference>
<organism evidence="1 2">
    <name type="scientific">Eleusine coracana subsp. coracana</name>
    <dbReference type="NCBI Taxonomy" id="191504"/>
    <lineage>
        <taxon>Eukaryota</taxon>
        <taxon>Viridiplantae</taxon>
        <taxon>Streptophyta</taxon>
        <taxon>Embryophyta</taxon>
        <taxon>Tracheophyta</taxon>
        <taxon>Spermatophyta</taxon>
        <taxon>Magnoliopsida</taxon>
        <taxon>Liliopsida</taxon>
        <taxon>Poales</taxon>
        <taxon>Poaceae</taxon>
        <taxon>PACMAD clade</taxon>
        <taxon>Chloridoideae</taxon>
        <taxon>Cynodonteae</taxon>
        <taxon>Eleusininae</taxon>
        <taxon>Eleusine</taxon>
    </lineage>
</organism>
<protein>
    <submittedName>
        <fullName evidence="1">Uncharacterized protein</fullName>
    </submittedName>
</protein>
<name>A0AAV5FMN5_ELECO</name>
<dbReference type="EMBL" id="BQKI01000092">
    <property type="protein sequence ID" value="GJN36984.1"/>
    <property type="molecule type" value="Genomic_DNA"/>
</dbReference>
<sequence>MDTIFDAWWGNTSSVVPELQKKGLNSLVMLGAWTLWTHRNGIVFDGLSPNLNRAITITNEEKRLSEMAGTRSLSSLPSAGDGV</sequence>
<evidence type="ECO:0000313" key="1">
    <source>
        <dbReference type="EMBL" id="GJN36984.1"/>
    </source>
</evidence>